<proteinExistence type="predicted"/>
<dbReference type="PANTHER" id="PTHR22953">
    <property type="entry name" value="ACID PHOSPHATASE RELATED"/>
    <property type="match status" value="1"/>
</dbReference>
<dbReference type="AlphaFoldDB" id="A0A6M0RJW6"/>
<feature type="domain" description="Calcineurin-like phosphoesterase" evidence="4">
    <location>
        <begin position="71"/>
        <end position="290"/>
    </location>
</feature>
<feature type="compositionally biased region" description="Polar residues" evidence="2">
    <location>
        <begin position="29"/>
        <end position="41"/>
    </location>
</feature>
<protein>
    <submittedName>
        <fullName evidence="5">Metallophosphoesterase</fullName>
    </submittedName>
</protein>
<keyword evidence="6" id="KW-1185">Reference proteome</keyword>
<dbReference type="GO" id="GO:0003993">
    <property type="term" value="F:acid phosphatase activity"/>
    <property type="evidence" value="ECO:0007669"/>
    <property type="project" value="InterPro"/>
</dbReference>
<evidence type="ECO:0000259" key="4">
    <source>
        <dbReference type="Pfam" id="PF00149"/>
    </source>
</evidence>
<name>A0A6M0RJW6_9CYAN</name>
<organism evidence="5 6">
    <name type="scientific">Adonisia turfae CCMR0081</name>
    <dbReference type="NCBI Taxonomy" id="2292702"/>
    <lineage>
        <taxon>Bacteria</taxon>
        <taxon>Bacillati</taxon>
        <taxon>Cyanobacteriota</taxon>
        <taxon>Adonisia</taxon>
        <taxon>Adonisia turfae</taxon>
    </lineage>
</organism>
<dbReference type="PANTHER" id="PTHR22953:SF153">
    <property type="entry name" value="PURPLE ACID PHOSPHATASE"/>
    <property type="match status" value="1"/>
</dbReference>
<dbReference type="InterPro" id="IPR039331">
    <property type="entry name" value="PAPs-like"/>
</dbReference>
<dbReference type="Proteomes" id="UP000481033">
    <property type="component" value="Unassembled WGS sequence"/>
</dbReference>
<dbReference type="EMBL" id="QXHD01000004">
    <property type="protein sequence ID" value="NEZ55951.1"/>
    <property type="molecule type" value="Genomic_DNA"/>
</dbReference>
<feature type="region of interest" description="Disordered" evidence="2">
    <location>
        <begin position="29"/>
        <end position="63"/>
    </location>
</feature>
<dbReference type="RefSeq" id="WP_163697841.1">
    <property type="nucleotide sequence ID" value="NZ_QXHD01000004.1"/>
</dbReference>
<accession>A0A6M0RJW6</accession>
<evidence type="ECO:0000313" key="6">
    <source>
        <dbReference type="Proteomes" id="UP000481033"/>
    </source>
</evidence>
<dbReference type="Pfam" id="PF00149">
    <property type="entry name" value="Metallophos"/>
    <property type="match status" value="1"/>
</dbReference>
<dbReference type="Gene3D" id="3.60.21.10">
    <property type="match status" value="1"/>
</dbReference>
<comment type="caution">
    <text evidence="5">The sequence shown here is derived from an EMBL/GenBank/DDBJ whole genome shotgun (WGS) entry which is preliminary data.</text>
</comment>
<feature type="signal peptide" evidence="3">
    <location>
        <begin position="1"/>
        <end position="24"/>
    </location>
</feature>
<keyword evidence="1 3" id="KW-0732">Signal</keyword>
<dbReference type="InterPro" id="IPR004843">
    <property type="entry name" value="Calcineurin-like_PHP"/>
</dbReference>
<sequence>MLNRRRFLLLSSLAISACSTRPVAQSIPSTSAAESLASTPSEVPVAPKRHPNFGQPIGPEELSAPKRGDVRAVVISDLNSRYGSVDYRREVMKGVSILPQWEPDIVLCMGDMVAGQATFLSTSEVEAMWEGFDNLILKPIREADIPYALTIGNHDGSSQTYEGGGYIYAVDREVTTRYWQAHQNDLDLQYVDMGDFPYYYSFKQNDIFYIVWDASSANVPTDQVAWADQQLSSEAAQSAKFRIALGHLPLYAISQGRDRYGEFLNNADQLQAILERHNVHTYMSGHHHAYYPGHVGNLNLLHCGALGSGPRTWLYRTDAAMQTMTVLDFFFDTGETVYTTYNMNRMELVDTQTLPRQIVGPTGRVLRNDITLSDLTADEQGQAYIRSDN</sequence>
<evidence type="ECO:0000256" key="1">
    <source>
        <dbReference type="ARBA" id="ARBA00022729"/>
    </source>
</evidence>
<dbReference type="PROSITE" id="PS51257">
    <property type="entry name" value="PROKAR_LIPOPROTEIN"/>
    <property type="match status" value="1"/>
</dbReference>
<dbReference type="SUPFAM" id="SSF56300">
    <property type="entry name" value="Metallo-dependent phosphatases"/>
    <property type="match status" value="1"/>
</dbReference>
<dbReference type="InterPro" id="IPR029052">
    <property type="entry name" value="Metallo-depent_PP-like"/>
</dbReference>
<feature type="chain" id="PRO_5026987585" evidence="3">
    <location>
        <begin position="25"/>
        <end position="389"/>
    </location>
</feature>
<evidence type="ECO:0000256" key="2">
    <source>
        <dbReference type="SAM" id="MobiDB-lite"/>
    </source>
</evidence>
<evidence type="ECO:0000256" key="3">
    <source>
        <dbReference type="SAM" id="SignalP"/>
    </source>
</evidence>
<gene>
    <name evidence="5" type="ORF">DXZ20_09755</name>
</gene>
<reference evidence="5 6" key="1">
    <citation type="journal article" date="2020" name="Microb. Ecol.">
        <title>Ecogenomics of the Marine Benthic Filamentous Cyanobacterium Adonisia.</title>
        <authorList>
            <person name="Walter J.M."/>
            <person name="Coutinho F.H."/>
            <person name="Leomil L."/>
            <person name="Hargreaves P.I."/>
            <person name="Campeao M.E."/>
            <person name="Vieira V.V."/>
            <person name="Silva B.S."/>
            <person name="Fistarol G.O."/>
            <person name="Salomon P.S."/>
            <person name="Sawabe T."/>
            <person name="Mino S."/>
            <person name="Hosokawa M."/>
            <person name="Miyashita H."/>
            <person name="Maruyama F."/>
            <person name="van Verk M.C."/>
            <person name="Dutilh B.E."/>
            <person name="Thompson C.C."/>
            <person name="Thompson F.L."/>
        </authorList>
    </citation>
    <scope>NUCLEOTIDE SEQUENCE [LARGE SCALE GENOMIC DNA]</scope>
    <source>
        <strain evidence="5 6">CCMR0081</strain>
    </source>
</reference>
<evidence type="ECO:0000313" key="5">
    <source>
        <dbReference type="EMBL" id="NEZ55951.1"/>
    </source>
</evidence>